<name>A0ABQ4PWR1_9PROT</name>
<feature type="compositionally biased region" description="Polar residues" evidence="2">
    <location>
        <begin position="178"/>
        <end position="192"/>
    </location>
</feature>
<comment type="similarity">
    <text evidence="1">Belongs to the bactofilin family.</text>
</comment>
<evidence type="ECO:0000313" key="4">
    <source>
        <dbReference type="Proteomes" id="UP001161064"/>
    </source>
</evidence>
<accession>A0ABQ4PWR1</accession>
<sequence length="206" mass="21500">MAFWQAKTKEDYPDMETNSLPSMRMETPATSVMVPASKPTGSVIAVGTSIHGPIQSSCDIHIDGLVVGDVRCESLVVGKNGEIKGNVWSEIATIRGKISGNVNARMIQLATAGSIDGDLTHAVLIIEEGGQFVGRSIRSADPLASDTGKAAFQDANSGQRAIAKPGKPQAGKYESTPAPVSTDTSRTDTPQSRLADALGDSFDANA</sequence>
<dbReference type="EMBL" id="BPFZ01000009">
    <property type="protein sequence ID" value="GIU67416.1"/>
    <property type="molecule type" value="Genomic_DNA"/>
</dbReference>
<dbReference type="Pfam" id="PF04519">
    <property type="entry name" value="Bactofilin"/>
    <property type="match status" value="1"/>
</dbReference>
<organism evidence="3 4">
    <name type="scientific">Candidatus Phycosocius spiralis</name>
    <dbReference type="NCBI Taxonomy" id="2815099"/>
    <lineage>
        <taxon>Bacteria</taxon>
        <taxon>Pseudomonadati</taxon>
        <taxon>Pseudomonadota</taxon>
        <taxon>Alphaproteobacteria</taxon>
        <taxon>Caulobacterales</taxon>
        <taxon>Caulobacterales incertae sedis</taxon>
        <taxon>Candidatus Phycosocius</taxon>
    </lineage>
</organism>
<evidence type="ECO:0000256" key="1">
    <source>
        <dbReference type="ARBA" id="ARBA00044755"/>
    </source>
</evidence>
<dbReference type="Proteomes" id="UP001161064">
    <property type="component" value="Unassembled WGS sequence"/>
</dbReference>
<reference evidence="3" key="2">
    <citation type="journal article" date="2023" name="ISME Commun">
        <title>Characterization of a bloom-associated alphaproteobacterial lineage, 'Candidatus Phycosocius': insights into freshwater algal-bacterial interactions.</title>
        <authorList>
            <person name="Tanabe Y."/>
            <person name="Yamaguchi H."/>
            <person name="Yoshida M."/>
            <person name="Kai A."/>
            <person name="Okazaki Y."/>
        </authorList>
    </citation>
    <scope>NUCLEOTIDE SEQUENCE</scope>
    <source>
        <strain evidence="3">BOTRYCO-1</strain>
    </source>
</reference>
<comment type="caution">
    <text evidence="3">The sequence shown here is derived from an EMBL/GenBank/DDBJ whole genome shotgun (WGS) entry which is preliminary data.</text>
</comment>
<keyword evidence="4" id="KW-1185">Reference proteome</keyword>
<evidence type="ECO:0000256" key="2">
    <source>
        <dbReference type="SAM" id="MobiDB-lite"/>
    </source>
</evidence>
<evidence type="ECO:0000313" key="3">
    <source>
        <dbReference type="EMBL" id="GIU67416.1"/>
    </source>
</evidence>
<dbReference type="PANTHER" id="PTHR35024">
    <property type="entry name" value="HYPOTHETICAL CYTOSOLIC PROTEIN"/>
    <property type="match status" value="1"/>
</dbReference>
<dbReference type="InterPro" id="IPR007607">
    <property type="entry name" value="BacA/B"/>
</dbReference>
<reference evidence="3" key="1">
    <citation type="submission" date="2021-05" db="EMBL/GenBank/DDBJ databases">
        <authorList>
            <person name="Tanabe Y."/>
        </authorList>
    </citation>
    <scope>NUCLEOTIDE SEQUENCE</scope>
    <source>
        <strain evidence="3">BOTRYCO-1</strain>
    </source>
</reference>
<dbReference type="RefSeq" id="WP_284360310.1">
    <property type="nucleotide sequence ID" value="NZ_BPFZ01000009.1"/>
</dbReference>
<feature type="region of interest" description="Disordered" evidence="2">
    <location>
        <begin position="1"/>
        <end position="22"/>
    </location>
</feature>
<proteinExistence type="inferred from homology"/>
<gene>
    <name evidence="3" type="ORF">PsB1_1570</name>
</gene>
<feature type="region of interest" description="Disordered" evidence="2">
    <location>
        <begin position="154"/>
        <end position="206"/>
    </location>
</feature>
<protein>
    <submittedName>
        <fullName evidence="3">Cell shape determination protein CcmA</fullName>
    </submittedName>
</protein>
<dbReference type="PANTHER" id="PTHR35024:SF4">
    <property type="entry name" value="POLYMER-FORMING CYTOSKELETAL PROTEIN"/>
    <property type="match status" value="1"/>
</dbReference>